<dbReference type="Proteomes" id="UP000555407">
    <property type="component" value="Unassembled WGS sequence"/>
</dbReference>
<protein>
    <recommendedName>
        <fullName evidence="2">Right handed beta helix domain-containing protein</fullName>
    </recommendedName>
</protein>
<dbReference type="EMBL" id="JAASRO010000001">
    <property type="protein sequence ID" value="NIK61554.1"/>
    <property type="molecule type" value="Genomic_DNA"/>
</dbReference>
<keyword evidence="4" id="KW-1185">Reference proteome</keyword>
<reference evidence="3 4" key="1">
    <citation type="submission" date="2020-03" db="EMBL/GenBank/DDBJ databases">
        <title>Sequencing the genomes of 1000 actinobacteria strains.</title>
        <authorList>
            <person name="Klenk H.-P."/>
        </authorList>
    </citation>
    <scope>NUCLEOTIDE SEQUENCE [LARGE SCALE GENOMIC DNA]</scope>
    <source>
        <strain evidence="3 4">DSM 45490</strain>
    </source>
</reference>
<dbReference type="InterPro" id="IPR011050">
    <property type="entry name" value="Pectin_lyase_fold/virulence"/>
</dbReference>
<dbReference type="SUPFAM" id="SSF51126">
    <property type="entry name" value="Pectin lyase-like"/>
    <property type="match status" value="1"/>
</dbReference>
<feature type="signal peptide" evidence="1">
    <location>
        <begin position="1"/>
        <end position="20"/>
    </location>
</feature>
<dbReference type="InterPro" id="IPR039448">
    <property type="entry name" value="Beta_helix"/>
</dbReference>
<organism evidence="3 4">
    <name type="scientific">Kribbella shirazensis</name>
    <dbReference type="NCBI Taxonomy" id="1105143"/>
    <lineage>
        <taxon>Bacteria</taxon>
        <taxon>Bacillati</taxon>
        <taxon>Actinomycetota</taxon>
        <taxon>Actinomycetes</taxon>
        <taxon>Propionibacteriales</taxon>
        <taxon>Kribbellaceae</taxon>
        <taxon>Kribbella</taxon>
    </lineage>
</organism>
<dbReference type="SMART" id="SM00710">
    <property type="entry name" value="PbH1"/>
    <property type="match status" value="5"/>
</dbReference>
<sequence length="555" mass="57144">MIFVVTLGLAGALLTTPAAAAGTTYYVDNRVAACDDAGAGTSTTQPWCGFAPITARTFTAGDRILLARGASWRERVQLQGEGAAGAPITFGAYGSGDRPRLLNTGLGWGVRMINPSHWQVSAIEVDGSGSDKLDAGIQVRFDGAAGIGHEELRFSDVSVHHNQIGIAVTGTAAPAASQWAIKGLTMARVEGAHNEVSIAFGNASAPLHFIRDAVLTDLFLHNDDGAPAAEVGCANALTLQSMTGVLLTNSVITDAGGCPIWSGTTGVYLGHAADVTIMNNIIVNTNQTGSPDQGGVSLEGDTDNVALRGNYIGGNVRWGVEVQAIHTWGNTAVTIDSNAIAFNGEDPIAVLGSASTPTGTISGNLWEGDALTYAGSGGTFDGFTIGTNPGPVTSTRVWYTARDYATGQGQYGWRYERSSDSGVTWSPLTYQPATQDWRPAPGSLPLVSKWSWHPGGAGSQVSRSWTAPAAGTIAIAGQAAKGVVGGDGVRVRILKNNTTVLAPTAVGGADRIGVRTNVTSLSVAAGDVIRFAVDAGAAGANSYDTVNWTPVIGYL</sequence>
<evidence type="ECO:0000313" key="4">
    <source>
        <dbReference type="Proteomes" id="UP000555407"/>
    </source>
</evidence>
<proteinExistence type="predicted"/>
<dbReference type="InterPro" id="IPR006626">
    <property type="entry name" value="PbH1"/>
</dbReference>
<feature type="domain" description="Right handed beta helix" evidence="2">
    <location>
        <begin position="234"/>
        <end position="367"/>
    </location>
</feature>
<keyword evidence="1" id="KW-0732">Signal</keyword>
<evidence type="ECO:0000313" key="3">
    <source>
        <dbReference type="EMBL" id="NIK61554.1"/>
    </source>
</evidence>
<dbReference type="AlphaFoldDB" id="A0A7X5VHX1"/>
<evidence type="ECO:0000256" key="1">
    <source>
        <dbReference type="SAM" id="SignalP"/>
    </source>
</evidence>
<comment type="caution">
    <text evidence="3">The sequence shown here is derived from an EMBL/GenBank/DDBJ whole genome shotgun (WGS) entry which is preliminary data.</text>
</comment>
<accession>A0A7X5VHX1</accession>
<dbReference type="InterPro" id="IPR012334">
    <property type="entry name" value="Pectin_lyas_fold"/>
</dbReference>
<dbReference type="Gene3D" id="2.160.20.10">
    <property type="entry name" value="Single-stranded right-handed beta-helix, Pectin lyase-like"/>
    <property type="match status" value="1"/>
</dbReference>
<gene>
    <name evidence="3" type="ORF">BJY22_007271</name>
</gene>
<feature type="chain" id="PRO_5031507062" description="Right handed beta helix domain-containing protein" evidence="1">
    <location>
        <begin position="21"/>
        <end position="555"/>
    </location>
</feature>
<name>A0A7X5VHX1_9ACTN</name>
<dbReference type="Pfam" id="PF13229">
    <property type="entry name" value="Beta_helix"/>
    <property type="match status" value="1"/>
</dbReference>
<dbReference type="RefSeq" id="WP_167216133.1">
    <property type="nucleotide sequence ID" value="NZ_JAASRO010000001.1"/>
</dbReference>
<evidence type="ECO:0000259" key="2">
    <source>
        <dbReference type="Pfam" id="PF13229"/>
    </source>
</evidence>